<comment type="caution">
    <text evidence="3">The sequence shown here is derived from an EMBL/GenBank/DDBJ whole genome shotgun (WGS) entry which is preliminary data.</text>
</comment>
<gene>
    <name evidence="3" type="ORF">AWB65_02876</name>
</gene>
<organism evidence="3 4">
    <name type="scientific">Caballeronia humi</name>
    <dbReference type="NCBI Taxonomy" id="326474"/>
    <lineage>
        <taxon>Bacteria</taxon>
        <taxon>Pseudomonadati</taxon>
        <taxon>Pseudomonadota</taxon>
        <taxon>Betaproteobacteria</taxon>
        <taxon>Burkholderiales</taxon>
        <taxon>Burkholderiaceae</taxon>
        <taxon>Caballeronia</taxon>
    </lineage>
</organism>
<evidence type="ECO:0000256" key="2">
    <source>
        <dbReference type="SAM" id="SignalP"/>
    </source>
</evidence>
<accession>A0A158H356</accession>
<dbReference type="EMBL" id="FCNW02000012">
    <property type="protein sequence ID" value="SAL38738.1"/>
    <property type="molecule type" value="Genomic_DNA"/>
</dbReference>
<dbReference type="RefSeq" id="WP_087667778.1">
    <property type="nucleotide sequence ID" value="NZ_FCNW02000012.1"/>
</dbReference>
<keyword evidence="2" id="KW-0732">Signal</keyword>
<evidence type="ECO:0008006" key="5">
    <source>
        <dbReference type="Google" id="ProtNLM"/>
    </source>
</evidence>
<feature type="signal peptide" evidence="2">
    <location>
        <begin position="1"/>
        <end position="30"/>
    </location>
</feature>
<feature type="compositionally biased region" description="Basic and acidic residues" evidence="1">
    <location>
        <begin position="132"/>
        <end position="141"/>
    </location>
</feature>
<name>A0A158H356_9BURK</name>
<proteinExistence type="predicted"/>
<feature type="chain" id="PRO_5011115446" description="DUF2782 domain-containing protein" evidence="2">
    <location>
        <begin position="31"/>
        <end position="141"/>
    </location>
</feature>
<feature type="region of interest" description="Disordered" evidence="1">
    <location>
        <begin position="51"/>
        <end position="79"/>
    </location>
</feature>
<feature type="region of interest" description="Disordered" evidence="1">
    <location>
        <begin position="119"/>
        <end position="141"/>
    </location>
</feature>
<reference evidence="3" key="1">
    <citation type="submission" date="2016-01" db="EMBL/GenBank/DDBJ databases">
        <authorList>
            <person name="Peeters C."/>
        </authorList>
    </citation>
    <scope>NUCLEOTIDE SEQUENCE [LARGE SCALE GENOMIC DNA]</scope>
    <source>
        <strain evidence="3">LMG 22934</strain>
    </source>
</reference>
<sequence length="141" mass="14594">MARTIRSTFHPLIAALCLPAALLCAQGVEAAPLGDGGNAAELDMLGGPRTYADPYGTPATAKRGATANAQATQASTPTEKMLAQQDGMVPQGGRVQLRPLARNRDAKLMQTPDGAAAALYQSPGGKPAAPAKPREIYKSPW</sequence>
<dbReference type="Proteomes" id="UP000054977">
    <property type="component" value="Unassembled WGS sequence"/>
</dbReference>
<feature type="compositionally biased region" description="Low complexity" evidence="1">
    <location>
        <begin position="65"/>
        <end position="74"/>
    </location>
</feature>
<keyword evidence="4" id="KW-1185">Reference proteome</keyword>
<evidence type="ECO:0000313" key="4">
    <source>
        <dbReference type="Proteomes" id="UP000054977"/>
    </source>
</evidence>
<evidence type="ECO:0000313" key="3">
    <source>
        <dbReference type="EMBL" id="SAL38738.1"/>
    </source>
</evidence>
<protein>
    <recommendedName>
        <fullName evidence="5">DUF2782 domain-containing protein</fullName>
    </recommendedName>
</protein>
<dbReference type="AlphaFoldDB" id="A0A158H356"/>
<evidence type="ECO:0000256" key="1">
    <source>
        <dbReference type="SAM" id="MobiDB-lite"/>
    </source>
</evidence>
<dbReference type="OrthoDB" id="9134949at2"/>